<accession>M6CV48</accession>
<organism evidence="1 2">
    <name type="scientific">Leptospira alstonii serovar Sichuan str. 79601</name>
    <dbReference type="NCBI Taxonomy" id="1218565"/>
    <lineage>
        <taxon>Bacteria</taxon>
        <taxon>Pseudomonadati</taxon>
        <taxon>Spirochaetota</taxon>
        <taxon>Spirochaetia</taxon>
        <taxon>Leptospirales</taxon>
        <taxon>Leptospiraceae</taxon>
        <taxon>Leptospira</taxon>
    </lineage>
</organism>
<gene>
    <name evidence="1" type="ORF">LEP1GSC194_3316</name>
</gene>
<dbReference type="EMBL" id="ANIK01000029">
    <property type="protein sequence ID" value="EMJ95817.1"/>
    <property type="molecule type" value="Genomic_DNA"/>
</dbReference>
<dbReference type="PATRIC" id="fig|1218565.3.peg.1590"/>
<sequence>MRIIHRISISATSKDRIELAAFGIAVRENKFTTFDLTDYCKRCGIGMKQKLPFQMKKEPKWGRNGILQLNWIFDEYFTTPEIWMSVFQPIGIACRPVIDRKGVELKTVVQLVVKEEVGIVTTFLREKCSSCGRMKFLPVTRGPFPPLEERPLASMVKTKEYFGSGGSAHRSVLISQQLTQILRLQKVQGAAVKPVKRTSIFLNDFKSGIRFEKP</sequence>
<protein>
    <submittedName>
        <fullName evidence="1">Uncharacterized protein</fullName>
    </submittedName>
</protein>
<evidence type="ECO:0000313" key="2">
    <source>
        <dbReference type="Proteomes" id="UP000011988"/>
    </source>
</evidence>
<dbReference type="Proteomes" id="UP000011988">
    <property type="component" value="Unassembled WGS sequence"/>
</dbReference>
<name>M6CV48_9LEPT</name>
<comment type="caution">
    <text evidence="1">The sequence shown here is derived from an EMBL/GenBank/DDBJ whole genome shotgun (WGS) entry which is preliminary data.</text>
</comment>
<reference evidence="1 2" key="1">
    <citation type="submission" date="2013-01" db="EMBL/GenBank/DDBJ databases">
        <authorList>
            <person name="Harkins D.M."/>
            <person name="Durkin A.S."/>
            <person name="Brinkac L.M."/>
            <person name="Haft D.H."/>
            <person name="Selengut J.D."/>
            <person name="Sanka R."/>
            <person name="DePew J."/>
            <person name="Purushe J."/>
            <person name="Galloway R.L."/>
            <person name="Vinetz J.M."/>
            <person name="Sutton G.G."/>
            <person name="Nierman W.C."/>
            <person name="Fouts D.E."/>
        </authorList>
    </citation>
    <scope>NUCLEOTIDE SEQUENCE [LARGE SCALE GENOMIC DNA]</scope>
    <source>
        <strain evidence="1 2">79601</strain>
    </source>
</reference>
<evidence type="ECO:0000313" key="1">
    <source>
        <dbReference type="EMBL" id="EMJ95817.1"/>
    </source>
</evidence>
<dbReference type="AlphaFoldDB" id="M6CV48"/>
<proteinExistence type="predicted"/>